<keyword evidence="2" id="KW-0812">Transmembrane</keyword>
<evidence type="ECO:0000256" key="1">
    <source>
        <dbReference type="SAM" id="Coils"/>
    </source>
</evidence>
<keyword evidence="2" id="KW-1133">Transmembrane helix</keyword>
<keyword evidence="2" id="KW-0472">Membrane</keyword>
<dbReference type="Proteomes" id="UP000292881">
    <property type="component" value="Unassembled WGS sequence"/>
</dbReference>
<organism evidence="3 4">
    <name type="scientific">Agromyces binzhouensis</name>
    <dbReference type="NCBI Taxonomy" id="1817495"/>
    <lineage>
        <taxon>Bacteria</taxon>
        <taxon>Bacillati</taxon>
        <taxon>Actinomycetota</taxon>
        <taxon>Actinomycetes</taxon>
        <taxon>Micrococcales</taxon>
        <taxon>Microbacteriaceae</taxon>
        <taxon>Agromyces</taxon>
    </lineage>
</organism>
<reference evidence="3 4" key="1">
    <citation type="submission" date="2019-01" db="EMBL/GenBank/DDBJ databases">
        <authorList>
            <person name="Li J."/>
        </authorList>
    </citation>
    <scope>NUCLEOTIDE SEQUENCE [LARGE SCALE GENOMIC DNA]</scope>
    <source>
        <strain evidence="3 4">CGMCC 4.7180</strain>
    </source>
</reference>
<proteinExistence type="predicted"/>
<keyword evidence="4" id="KW-1185">Reference proteome</keyword>
<comment type="caution">
    <text evidence="3">The sequence shown here is derived from an EMBL/GenBank/DDBJ whole genome shotgun (WGS) entry which is preliminary data.</text>
</comment>
<keyword evidence="1" id="KW-0175">Coiled coil</keyword>
<dbReference type="RefSeq" id="WP_129234851.1">
    <property type="nucleotide sequence ID" value="NZ_SDPL01000199.1"/>
</dbReference>
<evidence type="ECO:0000313" key="3">
    <source>
        <dbReference type="EMBL" id="RXZ46873.1"/>
    </source>
</evidence>
<dbReference type="EMBL" id="SDPL01000199">
    <property type="protein sequence ID" value="RXZ46873.1"/>
    <property type="molecule type" value="Genomic_DNA"/>
</dbReference>
<protein>
    <submittedName>
        <fullName evidence="3">Uncharacterized protein</fullName>
    </submittedName>
</protein>
<dbReference type="AlphaFoldDB" id="A0A4V1QS21"/>
<evidence type="ECO:0000256" key="2">
    <source>
        <dbReference type="SAM" id="Phobius"/>
    </source>
</evidence>
<name>A0A4V1QS21_9MICO</name>
<feature type="transmembrane region" description="Helical" evidence="2">
    <location>
        <begin position="157"/>
        <end position="182"/>
    </location>
</feature>
<evidence type="ECO:0000313" key="4">
    <source>
        <dbReference type="Proteomes" id="UP000292881"/>
    </source>
</evidence>
<feature type="transmembrane region" description="Helical" evidence="2">
    <location>
        <begin position="6"/>
        <end position="27"/>
    </location>
</feature>
<sequence>METFGLVLRVIGVGLQVLGLVIALTGVQRTRTAYGAPPGAFAKFIAGVRRVLLSLARRLARAWSALWQRFRKPRTVPASGTAEGAFNVRGDMGVKRAVLADNAGLATAERISILERRYDLVQSQADRLDNEASRLHVRITETEEALKRHSDEGDRQLALSGVGVQTAGLSVTMIGLFVAVIGDLVASAGGEV</sequence>
<gene>
    <name evidence="3" type="ORF">ESO86_10520</name>
</gene>
<accession>A0A4V1QS21</accession>
<feature type="coiled-coil region" evidence="1">
    <location>
        <begin position="111"/>
        <end position="145"/>
    </location>
</feature>